<reference evidence="13 14" key="1">
    <citation type="journal article" date="2007" name="Science">
        <title>Sea anemone genome reveals ancestral eumetazoan gene repertoire and genomic organization.</title>
        <authorList>
            <person name="Putnam N.H."/>
            <person name="Srivastava M."/>
            <person name="Hellsten U."/>
            <person name="Dirks B."/>
            <person name="Chapman J."/>
            <person name="Salamov A."/>
            <person name="Terry A."/>
            <person name="Shapiro H."/>
            <person name="Lindquist E."/>
            <person name="Kapitonov V.V."/>
            <person name="Jurka J."/>
            <person name="Genikhovich G."/>
            <person name="Grigoriev I.V."/>
            <person name="Lucas S.M."/>
            <person name="Steele R.E."/>
            <person name="Finnerty J.R."/>
            <person name="Technau U."/>
            <person name="Martindale M.Q."/>
            <person name="Rokhsar D.S."/>
        </authorList>
    </citation>
    <scope>NUCLEOTIDE SEQUENCE [LARGE SCALE GENOMIC DNA]</scope>
    <source>
        <strain evidence="14">CH2 X CH6</strain>
    </source>
</reference>
<dbReference type="InterPro" id="IPR003593">
    <property type="entry name" value="AAA+_ATPase"/>
</dbReference>
<dbReference type="InParanoid" id="A7RJ14"/>
<evidence type="ECO:0000256" key="2">
    <source>
        <dbReference type="ARBA" id="ARBA00006914"/>
    </source>
</evidence>
<dbReference type="AlphaFoldDB" id="A7RJ14"/>
<keyword evidence="7" id="KW-0472">Membrane</keyword>
<dbReference type="InterPro" id="IPR027417">
    <property type="entry name" value="P-loop_NTPase"/>
</dbReference>
<dbReference type="GO" id="GO:0005829">
    <property type="term" value="C:cytosol"/>
    <property type="evidence" value="ECO:0000318"/>
    <property type="project" value="GO_Central"/>
</dbReference>
<name>A7RJ14_NEMVE</name>
<dbReference type="FunFam" id="3.40.50.300:FF:000109">
    <property type="entry name" value="Peroxisomal biogenesis factor 6"/>
    <property type="match status" value="1"/>
</dbReference>
<dbReference type="InterPro" id="IPR003959">
    <property type="entry name" value="ATPase_AAA_core"/>
</dbReference>
<dbReference type="STRING" id="45351.A7RJ14"/>
<dbReference type="EMBL" id="DS469513">
    <property type="protein sequence ID" value="EDO48602.1"/>
    <property type="molecule type" value="Genomic_DNA"/>
</dbReference>
<evidence type="ECO:0000256" key="4">
    <source>
        <dbReference type="ARBA" id="ARBA00022741"/>
    </source>
</evidence>
<dbReference type="GO" id="GO:0016558">
    <property type="term" value="P:protein import into peroxisome matrix"/>
    <property type="evidence" value="ECO:0000318"/>
    <property type="project" value="GO_Central"/>
</dbReference>
<feature type="domain" description="AAA+ ATPase" evidence="12">
    <location>
        <begin position="432"/>
        <end position="570"/>
    </location>
</feature>
<dbReference type="GO" id="GO:0016887">
    <property type="term" value="F:ATP hydrolysis activity"/>
    <property type="evidence" value="ECO:0000318"/>
    <property type="project" value="GO_Central"/>
</dbReference>
<keyword evidence="4 11" id="KW-0547">Nucleotide-binding</keyword>
<dbReference type="GO" id="GO:0005778">
    <property type="term" value="C:peroxisomal membrane"/>
    <property type="evidence" value="ECO:0000318"/>
    <property type="project" value="GO_Central"/>
</dbReference>
<evidence type="ECO:0000256" key="9">
    <source>
        <dbReference type="ARBA" id="ARBA00034920"/>
    </source>
</evidence>
<evidence type="ECO:0000256" key="7">
    <source>
        <dbReference type="ARBA" id="ARBA00023136"/>
    </source>
</evidence>
<evidence type="ECO:0000256" key="1">
    <source>
        <dbReference type="ARBA" id="ARBA00004370"/>
    </source>
</evidence>
<dbReference type="OMA" id="QCKFAAC"/>
<organism evidence="13 14">
    <name type="scientific">Nematostella vectensis</name>
    <name type="common">Starlet sea anemone</name>
    <dbReference type="NCBI Taxonomy" id="45351"/>
    <lineage>
        <taxon>Eukaryota</taxon>
        <taxon>Metazoa</taxon>
        <taxon>Cnidaria</taxon>
        <taxon>Anthozoa</taxon>
        <taxon>Hexacorallia</taxon>
        <taxon>Actiniaria</taxon>
        <taxon>Edwardsiidae</taxon>
        <taxon>Nematostella</taxon>
    </lineage>
</organism>
<evidence type="ECO:0000256" key="6">
    <source>
        <dbReference type="ARBA" id="ARBA00022840"/>
    </source>
</evidence>
<proteinExistence type="inferred from homology"/>
<comment type="subcellular location">
    <subcellularLocation>
        <location evidence="1">Membrane</location>
    </subcellularLocation>
</comment>
<evidence type="ECO:0000256" key="5">
    <source>
        <dbReference type="ARBA" id="ARBA00022801"/>
    </source>
</evidence>
<dbReference type="SUPFAM" id="SSF52540">
    <property type="entry name" value="P-loop containing nucleoside triphosphate hydrolases"/>
    <property type="match status" value="2"/>
</dbReference>
<dbReference type="PROSITE" id="PS00674">
    <property type="entry name" value="AAA"/>
    <property type="match status" value="1"/>
</dbReference>
<dbReference type="PhylomeDB" id="A7RJ14"/>
<comment type="similarity">
    <text evidence="2 11">Belongs to the AAA ATPase family.</text>
</comment>
<dbReference type="HOGENOM" id="CLU_000688_8_3_1"/>
<dbReference type="GO" id="GO:0043335">
    <property type="term" value="P:protein unfolding"/>
    <property type="evidence" value="ECO:0000318"/>
    <property type="project" value="GO_Central"/>
</dbReference>
<keyword evidence="14" id="KW-1185">Reference proteome</keyword>
<dbReference type="Proteomes" id="UP000001593">
    <property type="component" value="Unassembled WGS sequence"/>
</dbReference>
<dbReference type="CDD" id="cd19481">
    <property type="entry name" value="RecA-like_protease"/>
    <property type="match status" value="1"/>
</dbReference>
<dbReference type="KEGG" id="nve:5520741"/>
<dbReference type="FunFam" id="3.40.50.300:FF:000988">
    <property type="entry name" value="peroxisome biogenesis factor 6"/>
    <property type="match status" value="1"/>
</dbReference>
<dbReference type="PANTHER" id="PTHR23077">
    <property type="entry name" value="AAA-FAMILY ATPASE"/>
    <property type="match status" value="1"/>
</dbReference>
<evidence type="ECO:0000313" key="14">
    <source>
        <dbReference type="Proteomes" id="UP000001593"/>
    </source>
</evidence>
<keyword evidence="3" id="KW-0962">Peroxisome biogenesis</keyword>
<dbReference type="GO" id="GO:0005524">
    <property type="term" value="F:ATP binding"/>
    <property type="evidence" value="ECO:0007669"/>
    <property type="project" value="UniProtKB-KW"/>
</dbReference>
<keyword evidence="6 11" id="KW-0067">ATP-binding</keyword>
<dbReference type="CDD" id="cd19527">
    <property type="entry name" value="RecA-like_PEX6_r2"/>
    <property type="match status" value="1"/>
</dbReference>
<evidence type="ECO:0000256" key="10">
    <source>
        <dbReference type="ARBA" id="ARBA00048778"/>
    </source>
</evidence>
<dbReference type="InterPro" id="IPR003960">
    <property type="entry name" value="ATPase_AAA_CS"/>
</dbReference>
<dbReference type="SMART" id="SM00382">
    <property type="entry name" value="AAA"/>
    <property type="match status" value="2"/>
</dbReference>
<dbReference type="Gene3D" id="3.40.50.300">
    <property type="entry name" value="P-loop containing nucleotide triphosphate hydrolases"/>
    <property type="match status" value="2"/>
</dbReference>
<comment type="catalytic activity">
    <reaction evidence="10">
        <text>ATP + H2O = ADP + phosphate + H(+)</text>
        <dbReference type="Rhea" id="RHEA:13065"/>
        <dbReference type="ChEBI" id="CHEBI:15377"/>
        <dbReference type="ChEBI" id="CHEBI:15378"/>
        <dbReference type="ChEBI" id="CHEBI:30616"/>
        <dbReference type="ChEBI" id="CHEBI:43474"/>
        <dbReference type="ChEBI" id="CHEBI:456216"/>
    </reaction>
    <physiologicalReaction direction="left-to-right" evidence="10">
        <dbReference type="Rhea" id="RHEA:13066"/>
    </physiologicalReaction>
</comment>
<protein>
    <recommendedName>
        <fullName evidence="8">Peroxisomal ATPase PEX6</fullName>
    </recommendedName>
    <alternativeName>
        <fullName evidence="9">Peroxin-6</fullName>
    </alternativeName>
</protein>
<dbReference type="PANTHER" id="PTHR23077:SF9">
    <property type="entry name" value="PEROXISOMAL ATPASE PEX6"/>
    <property type="match status" value="1"/>
</dbReference>
<evidence type="ECO:0000256" key="11">
    <source>
        <dbReference type="RuleBase" id="RU003651"/>
    </source>
</evidence>
<accession>A7RJ14</accession>
<gene>
    <name evidence="13" type="ORF">NEMVEDRAFT_v1g178597</name>
</gene>
<dbReference type="Pfam" id="PF00004">
    <property type="entry name" value="AAA"/>
    <property type="match status" value="2"/>
</dbReference>
<dbReference type="InterPro" id="IPR047533">
    <property type="entry name" value="RecA-like_PEX6_r2"/>
</dbReference>
<evidence type="ECO:0000313" key="13">
    <source>
        <dbReference type="EMBL" id="EDO48602.1"/>
    </source>
</evidence>
<feature type="domain" description="AAA+ ATPase" evidence="12">
    <location>
        <begin position="146"/>
        <end position="278"/>
    </location>
</feature>
<evidence type="ECO:0000256" key="3">
    <source>
        <dbReference type="ARBA" id="ARBA00022593"/>
    </source>
</evidence>
<dbReference type="eggNOG" id="KOG0736">
    <property type="taxonomic scope" value="Eukaryota"/>
</dbReference>
<evidence type="ECO:0000259" key="12">
    <source>
        <dbReference type="SMART" id="SM00382"/>
    </source>
</evidence>
<dbReference type="OrthoDB" id="2187at2759"/>
<keyword evidence="5" id="KW-0378">Hydrolase</keyword>
<evidence type="ECO:0000256" key="8">
    <source>
        <dbReference type="ARBA" id="ARBA00034811"/>
    </source>
</evidence>
<dbReference type="InterPro" id="IPR050168">
    <property type="entry name" value="AAA_ATPase_domain"/>
</dbReference>
<sequence length="675" mass="74187">MFASEVVLSLVVTPNIKKEESFNAALVRHFTTPRLLTTGDVVGIICYWKDDPSDSNDEHRSRVVYFKVTKLVSSSFENETLFVDTEHTSLYQKGFVHSFVPVLMEPVLQGVNHYKSSLIVPGHKTSQEKLEKIIRPYLSKRVNGPPFVQVLLTGLPGTGKRAICMAVSSQLNLAVQEISCFDLIGDSVAATETRIKNLFVRANDCRPCILLLRHIHAIGKDKEGQEDEPRIAATLQDCTEFIKDQSDWPLVVIATSSQPDSICSGIYASFLHEIKLESPSEQERLCMLQGISSVYSLAPDVNFEVLARRTAGFVLADFAALFTRATSIASARVTQYLTAKLHLNTKTEDPSQLFTIQQCIKSACRSGVSINFKDFQEALDALQASHADAIGAPKIPDISWKDVGGLDSVKEEILDTIQLPLLHPELFAAGLRRSGVLLYGPPGTGKTLMAKAVATECSLNFLSVKGPELINMYVGQSEQNVREVFSRAQAASPCVIFFDELDSLAPNRGRSGDSGGVMDRVVAQLLAELDGLHSTCDVFVIGATNRPDLLDPALLRPGRFDKLLYLGVSKDHHAQLSVLKALTRKFTFSADFRLEEFANKLPLNLTGADLYAMASDALLQAMRRIIQETGGNADAAEDAVIEVCLADFCVALQNLTPSVSFQELERYKQIKNTLE</sequence>
<dbReference type="Gene3D" id="1.10.8.60">
    <property type="match status" value="2"/>
</dbReference>